<keyword evidence="4" id="KW-1185">Reference proteome</keyword>
<gene>
    <name evidence="3" type="ORF">OGM63_05120</name>
</gene>
<feature type="chain" id="PRO_5046074901" evidence="1">
    <location>
        <begin position="29"/>
        <end position="266"/>
    </location>
</feature>
<dbReference type="Proteomes" id="UP001526143">
    <property type="component" value="Unassembled WGS sequence"/>
</dbReference>
<evidence type="ECO:0000313" key="4">
    <source>
        <dbReference type="Proteomes" id="UP001526143"/>
    </source>
</evidence>
<feature type="signal peptide" evidence="1">
    <location>
        <begin position="1"/>
        <end position="28"/>
    </location>
</feature>
<dbReference type="InterPro" id="IPR013424">
    <property type="entry name" value="Ice-binding_C"/>
</dbReference>
<keyword evidence="1" id="KW-0732">Signal</keyword>
<dbReference type="NCBIfam" id="TIGR02595">
    <property type="entry name" value="PEP_CTERM"/>
    <property type="match status" value="1"/>
</dbReference>
<dbReference type="EMBL" id="JAOWRF010000082">
    <property type="protein sequence ID" value="MCV3212915.1"/>
    <property type="molecule type" value="Genomic_DNA"/>
</dbReference>
<comment type="caution">
    <text evidence="3">The sequence shown here is derived from an EMBL/GenBank/DDBJ whole genome shotgun (WGS) entry which is preliminary data.</text>
</comment>
<evidence type="ECO:0000313" key="3">
    <source>
        <dbReference type="EMBL" id="MCV3212915.1"/>
    </source>
</evidence>
<name>A0ABT3AUY8_9CYAN</name>
<feature type="domain" description="Ice-binding protein C-terminal" evidence="2">
    <location>
        <begin position="237"/>
        <end position="261"/>
    </location>
</feature>
<protein>
    <submittedName>
        <fullName evidence="3">PEP-CTERM sorting domain-containing protein</fullName>
    </submittedName>
</protein>
<dbReference type="RefSeq" id="WP_263744418.1">
    <property type="nucleotide sequence ID" value="NZ_JAOWRF010000082.1"/>
</dbReference>
<sequence length="266" mass="28441">MFTTLKSFLTGTLLTVGLAIVGTGQAMATSLNATATVTADNHYGLFYGDKAGKSLNLVGRNELGSSGSQGGYNWSTPESFDFKVNAADYLYVVAWDDQSVDESWLGQFKFSNGQTLLSKSTDWEYIISKNSNPFTREVSVGERDQGYLSNGDRFEGNLPKNGELAEEILAGNWTGAQYRGTNGVGANATSPWGNISGIAQNAEFLNTTTDSQLQAGTSGNTHYTIFRTNRSVAQLTSVPEPSSMLGLLAFGAVSAGSFLKRKSKTV</sequence>
<organism evidence="3 4">
    <name type="scientific">Plectonema radiosum NIES-515</name>
    <dbReference type="NCBI Taxonomy" id="2986073"/>
    <lineage>
        <taxon>Bacteria</taxon>
        <taxon>Bacillati</taxon>
        <taxon>Cyanobacteriota</taxon>
        <taxon>Cyanophyceae</taxon>
        <taxon>Oscillatoriophycideae</taxon>
        <taxon>Oscillatoriales</taxon>
        <taxon>Microcoleaceae</taxon>
        <taxon>Plectonema</taxon>
    </lineage>
</organism>
<evidence type="ECO:0000256" key="1">
    <source>
        <dbReference type="SAM" id="SignalP"/>
    </source>
</evidence>
<accession>A0ABT3AUY8</accession>
<dbReference type="Pfam" id="PF07589">
    <property type="entry name" value="PEP-CTERM"/>
    <property type="match status" value="1"/>
</dbReference>
<proteinExistence type="predicted"/>
<reference evidence="3 4" key="1">
    <citation type="submission" date="2022-10" db="EMBL/GenBank/DDBJ databases">
        <title>Identification of biosynthetic pathway for the production of the potent trypsin inhibitor radiosumin.</title>
        <authorList>
            <person name="Fewer D.P."/>
            <person name="Delbaje E."/>
            <person name="Ouyang X."/>
            <person name="Agostino P.D."/>
            <person name="Wahlsten M."/>
            <person name="Jokela J."/>
            <person name="Permi P."/>
            <person name="Haapaniemi E."/>
            <person name="Koistinen H."/>
        </authorList>
    </citation>
    <scope>NUCLEOTIDE SEQUENCE [LARGE SCALE GENOMIC DNA]</scope>
    <source>
        <strain evidence="3 4">NIES-515</strain>
    </source>
</reference>
<evidence type="ECO:0000259" key="2">
    <source>
        <dbReference type="Pfam" id="PF07589"/>
    </source>
</evidence>